<accession>A0A0F9QPE0</accession>
<reference evidence="1" key="1">
    <citation type="journal article" date="2015" name="Nature">
        <title>Complex archaea that bridge the gap between prokaryotes and eukaryotes.</title>
        <authorList>
            <person name="Spang A."/>
            <person name="Saw J.H."/>
            <person name="Jorgensen S.L."/>
            <person name="Zaremba-Niedzwiedzka K."/>
            <person name="Martijn J."/>
            <person name="Lind A.E."/>
            <person name="van Eijk R."/>
            <person name="Schleper C."/>
            <person name="Guy L."/>
            <person name="Ettema T.J."/>
        </authorList>
    </citation>
    <scope>NUCLEOTIDE SEQUENCE</scope>
</reference>
<proteinExistence type="predicted"/>
<dbReference type="EMBL" id="LAZR01001352">
    <property type="protein sequence ID" value="KKN46065.1"/>
    <property type="molecule type" value="Genomic_DNA"/>
</dbReference>
<sequence length="149" mass="16478">MSEARGNITGFIQKRDGTVFGLKLGQEEYLYSFEDKRGQPFDSDKVTLNSHVRIEWSPFTKDGKEKRYISVLELLDTTSASVSVDTGYRTPDQMQAAKALSEAVLLVNGVTFKVENVEQAVGAVLYAYNEFLNALNGSEAPGPAEMPFE</sequence>
<gene>
    <name evidence="1" type="ORF">LCGC14_0676840</name>
</gene>
<protein>
    <submittedName>
        <fullName evidence="1">Uncharacterized protein</fullName>
    </submittedName>
</protein>
<evidence type="ECO:0000313" key="1">
    <source>
        <dbReference type="EMBL" id="KKN46065.1"/>
    </source>
</evidence>
<comment type="caution">
    <text evidence="1">The sequence shown here is derived from an EMBL/GenBank/DDBJ whole genome shotgun (WGS) entry which is preliminary data.</text>
</comment>
<name>A0A0F9QPE0_9ZZZZ</name>
<organism evidence="1">
    <name type="scientific">marine sediment metagenome</name>
    <dbReference type="NCBI Taxonomy" id="412755"/>
    <lineage>
        <taxon>unclassified sequences</taxon>
        <taxon>metagenomes</taxon>
        <taxon>ecological metagenomes</taxon>
    </lineage>
</organism>
<dbReference type="AlphaFoldDB" id="A0A0F9QPE0"/>